<dbReference type="Gene3D" id="2.40.50.1020">
    <property type="entry name" value="LytTr DNA-binding domain"/>
    <property type="match status" value="1"/>
</dbReference>
<name>A0A1M6SWW7_9CLOT</name>
<evidence type="ECO:0000256" key="1">
    <source>
        <dbReference type="ARBA" id="ARBA00018672"/>
    </source>
</evidence>
<reference evidence="6 7" key="1">
    <citation type="submission" date="2016-11" db="EMBL/GenBank/DDBJ databases">
        <authorList>
            <person name="Jaros S."/>
            <person name="Januszkiewicz K."/>
            <person name="Wedrychowicz H."/>
        </authorList>
    </citation>
    <scope>NUCLEOTIDE SEQUENCE [LARGE SCALE GENOMIC DNA]</scope>
    <source>
        <strain evidence="6 7">DSM 3090</strain>
    </source>
</reference>
<accession>A0A1M6SWW7</accession>
<dbReference type="Pfam" id="PF00072">
    <property type="entry name" value="Response_reg"/>
    <property type="match status" value="1"/>
</dbReference>
<evidence type="ECO:0000256" key="3">
    <source>
        <dbReference type="PROSITE-ProRule" id="PRU00169"/>
    </source>
</evidence>
<keyword evidence="3" id="KW-0597">Phosphoprotein</keyword>
<organism evidence="6 7">
    <name type="scientific">Hathewaya proteolytica DSM 3090</name>
    <dbReference type="NCBI Taxonomy" id="1121331"/>
    <lineage>
        <taxon>Bacteria</taxon>
        <taxon>Bacillati</taxon>
        <taxon>Bacillota</taxon>
        <taxon>Clostridia</taxon>
        <taxon>Eubacteriales</taxon>
        <taxon>Clostridiaceae</taxon>
        <taxon>Hathewaya</taxon>
    </lineage>
</organism>
<dbReference type="GO" id="GO:0000156">
    <property type="term" value="F:phosphorelay response regulator activity"/>
    <property type="evidence" value="ECO:0007669"/>
    <property type="project" value="InterPro"/>
</dbReference>
<dbReference type="InterPro" id="IPR007492">
    <property type="entry name" value="LytTR_DNA-bd_dom"/>
</dbReference>
<feature type="domain" description="HTH LytTR-type" evidence="5">
    <location>
        <begin position="145"/>
        <end position="250"/>
    </location>
</feature>
<gene>
    <name evidence="6" type="ORF">SAMN02745248_02659</name>
</gene>
<evidence type="ECO:0000259" key="5">
    <source>
        <dbReference type="PROSITE" id="PS50930"/>
    </source>
</evidence>
<dbReference type="GO" id="GO:0003677">
    <property type="term" value="F:DNA binding"/>
    <property type="evidence" value="ECO:0007669"/>
    <property type="project" value="InterPro"/>
</dbReference>
<feature type="domain" description="Response regulatory" evidence="4">
    <location>
        <begin position="8"/>
        <end position="122"/>
    </location>
</feature>
<dbReference type="EMBL" id="FRAD01000032">
    <property type="protein sequence ID" value="SHK49140.1"/>
    <property type="molecule type" value="Genomic_DNA"/>
</dbReference>
<sequence length="251" mass="29476">MEAGYLKEVVIVDDEVNATAYLENMLLKYKDIRIKKVFNDSKQALSFLIVEDCDILFLDIDMPNIGGIYIAELMLSIHPEMKICFVTAFDEFAVKAFEMSAIDYILKPYTKERLENCLKKLQRVKFKKEVIQELSDCYDYDLEVICGNVDEDIVLINYDEIYYMETIPGGVSIHCKDKQYRGNKPLNFYEEKLKNCSFFRTHKCFLVNLSKVSKLRPRINYTYDMFFKDFVDVVPISRSKVKELKTVLKQL</sequence>
<evidence type="ECO:0000259" key="4">
    <source>
        <dbReference type="PROSITE" id="PS50110"/>
    </source>
</evidence>
<dbReference type="PROSITE" id="PS50930">
    <property type="entry name" value="HTH_LYTTR"/>
    <property type="match status" value="1"/>
</dbReference>
<dbReference type="SMART" id="SM00850">
    <property type="entry name" value="LytTR"/>
    <property type="match status" value="1"/>
</dbReference>
<comment type="function">
    <text evidence="2">May play the central regulatory role in sporulation. It may be an element of the effector pathway responsible for the activation of sporulation genes in response to nutritional stress. Spo0A may act in concert with spo0H (a sigma factor) to control the expression of some genes that are critical to the sporulation process.</text>
</comment>
<protein>
    <recommendedName>
        <fullName evidence="1">Stage 0 sporulation protein A homolog</fullName>
    </recommendedName>
</protein>
<dbReference type="OrthoDB" id="9809318at2"/>
<feature type="modified residue" description="4-aspartylphosphate" evidence="3">
    <location>
        <position position="59"/>
    </location>
</feature>
<dbReference type="InterPro" id="IPR046947">
    <property type="entry name" value="LytR-like"/>
</dbReference>
<dbReference type="AlphaFoldDB" id="A0A1M6SWW7"/>
<dbReference type="STRING" id="1121331.SAMN02745248_02659"/>
<evidence type="ECO:0000313" key="6">
    <source>
        <dbReference type="EMBL" id="SHK49140.1"/>
    </source>
</evidence>
<proteinExistence type="predicted"/>
<dbReference type="Pfam" id="PF04397">
    <property type="entry name" value="LytTR"/>
    <property type="match status" value="1"/>
</dbReference>
<dbReference type="SMART" id="SM00448">
    <property type="entry name" value="REC"/>
    <property type="match status" value="1"/>
</dbReference>
<dbReference type="Proteomes" id="UP000183952">
    <property type="component" value="Unassembled WGS sequence"/>
</dbReference>
<dbReference type="SUPFAM" id="SSF52172">
    <property type="entry name" value="CheY-like"/>
    <property type="match status" value="1"/>
</dbReference>
<dbReference type="PANTHER" id="PTHR37299">
    <property type="entry name" value="TRANSCRIPTIONAL REGULATOR-RELATED"/>
    <property type="match status" value="1"/>
</dbReference>
<dbReference type="PROSITE" id="PS50110">
    <property type="entry name" value="RESPONSE_REGULATORY"/>
    <property type="match status" value="1"/>
</dbReference>
<dbReference type="RefSeq" id="WP_072904541.1">
    <property type="nucleotide sequence ID" value="NZ_FRAD01000032.1"/>
</dbReference>
<dbReference type="Gene3D" id="3.40.50.2300">
    <property type="match status" value="1"/>
</dbReference>
<dbReference type="InterPro" id="IPR001789">
    <property type="entry name" value="Sig_transdc_resp-reg_receiver"/>
</dbReference>
<evidence type="ECO:0000256" key="2">
    <source>
        <dbReference type="ARBA" id="ARBA00024867"/>
    </source>
</evidence>
<dbReference type="InterPro" id="IPR011006">
    <property type="entry name" value="CheY-like_superfamily"/>
</dbReference>
<keyword evidence="7" id="KW-1185">Reference proteome</keyword>
<dbReference type="PANTHER" id="PTHR37299:SF1">
    <property type="entry name" value="STAGE 0 SPORULATION PROTEIN A HOMOLOG"/>
    <property type="match status" value="1"/>
</dbReference>
<evidence type="ECO:0000313" key="7">
    <source>
        <dbReference type="Proteomes" id="UP000183952"/>
    </source>
</evidence>